<keyword evidence="4" id="KW-1185">Reference proteome</keyword>
<dbReference type="InterPro" id="IPR057678">
    <property type="entry name" value="DUF7918"/>
</dbReference>
<proteinExistence type="predicted"/>
<evidence type="ECO:0000259" key="2">
    <source>
        <dbReference type="Pfam" id="PF25534"/>
    </source>
</evidence>
<feature type="domain" description="DUF7918" evidence="2">
    <location>
        <begin position="7"/>
        <end position="212"/>
    </location>
</feature>
<dbReference type="STRING" id="703135.A0A2A9NJE8"/>
<dbReference type="Pfam" id="PF25534">
    <property type="entry name" value="DUF7918"/>
    <property type="match status" value="1"/>
</dbReference>
<dbReference type="Proteomes" id="UP000242287">
    <property type="component" value="Unassembled WGS sequence"/>
</dbReference>
<dbReference type="OrthoDB" id="3364132at2759"/>
<protein>
    <recommendedName>
        <fullName evidence="2">DUF7918 domain-containing protein</fullName>
    </recommendedName>
</protein>
<name>A0A2A9NJE8_9AGAR</name>
<feature type="compositionally biased region" description="Basic residues" evidence="1">
    <location>
        <begin position="215"/>
        <end position="229"/>
    </location>
</feature>
<dbReference type="EMBL" id="KZ302065">
    <property type="protein sequence ID" value="PFH48367.1"/>
    <property type="molecule type" value="Genomic_DNA"/>
</dbReference>
<feature type="compositionally biased region" description="Acidic residues" evidence="1">
    <location>
        <begin position="234"/>
        <end position="247"/>
    </location>
</feature>
<accession>A0A2A9NJE8</accession>
<dbReference type="AlphaFoldDB" id="A0A2A9NJE8"/>
<dbReference type="PANTHER" id="PTHR36223">
    <property type="entry name" value="BETA-LACTAMASE-TYPE TRANSPEPTIDASE FOLD DOMAIN CONTAINING PROTEIN"/>
    <property type="match status" value="1"/>
</dbReference>
<evidence type="ECO:0000256" key="1">
    <source>
        <dbReference type="SAM" id="MobiDB-lite"/>
    </source>
</evidence>
<feature type="region of interest" description="Disordered" evidence="1">
    <location>
        <begin position="208"/>
        <end position="250"/>
    </location>
</feature>
<reference evidence="3 4" key="1">
    <citation type="submission" date="2014-02" db="EMBL/GenBank/DDBJ databases">
        <title>Transposable element dynamics among asymbiotic and ectomycorrhizal Amanita fungi.</title>
        <authorList>
            <consortium name="DOE Joint Genome Institute"/>
            <person name="Hess J."/>
            <person name="Skrede I."/>
            <person name="Wolfe B."/>
            <person name="LaButti K."/>
            <person name="Ohm R.A."/>
            <person name="Grigoriev I.V."/>
            <person name="Pringle A."/>
        </authorList>
    </citation>
    <scope>NUCLEOTIDE SEQUENCE [LARGE SCALE GENOMIC DNA]</scope>
    <source>
        <strain evidence="3 4">SKay4041</strain>
    </source>
</reference>
<dbReference type="PANTHER" id="PTHR36223:SF1">
    <property type="entry name" value="TRANSCRIPTION ELONGATION FACTOR EAF N-TERMINAL DOMAIN-CONTAINING PROTEIN"/>
    <property type="match status" value="1"/>
</dbReference>
<evidence type="ECO:0000313" key="4">
    <source>
        <dbReference type="Proteomes" id="UP000242287"/>
    </source>
</evidence>
<organism evidence="3 4">
    <name type="scientific">Amanita thiersii Skay4041</name>
    <dbReference type="NCBI Taxonomy" id="703135"/>
    <lineage>
        <taxon>Eukaryota</taxon>
        <taxon>Fungi</taxon>
        <taxon>Dikarya</taxon>
        <taxon>Basidiomycota</taxon>
        <taxon>Agaricomycotina</taxon>
        <taxon>Agaricomycetes</taxon>
        <taxon>Agaricomycetidae</taxon>
        <taxon>Agaricales</taxon>
        <taxon>Pluteineae</taxon>
        <taxon>Amanitaceae</taxon>
        <taxon>Amanita</taxon>
    </lineage>
</organism>
<sequence length="288" mass="32514">MPAYGSFDVKITVDDAALPEYDLNINVNERIVSCWIPSETGKPFTVRWKNLSPVTDTVGLVYLDGKCTGSKSSEKGRRDKVERSYIRISQDMVRPYTFSTLTLTDDDAHLDNPVNDLGEIRLVLSRCVILPPYPITGSQSDAERHNWRDIDRSGPVVHERSKKGLVHQAGFGDQYSRPAHSISVLDRYEDLVTFVFKYRPLDVLQAHGIVPKPPSPKRKAKSTGQKRKARDLESEVLEISDDPSDKEDDQRLKALEAGAEIQQIKTRRKKQIKTEPKPVVFDGVIDLT</sequence>
<gene>
    <name evidence="3" type="ORF">AMATHDRAFT_5861</name>
</gene>
<evidence type="ECO:0000313" key="3">
    <source>
        <dbReference type="EMBL" id="PFH48367.1"/>
    </source>
</evidence>